<comment type="catalytic activity">
    <reaction evidence="1">
        <text>ATP + protein L-histidine = ADP + protein N-phospho-L-histidine.</text>
        <dbReference type="EC" id="2.7.13.3"/>
    </reaction>
</comment>
<dbReference type="InterPro" id="IPR003594">
    <property type="entry name" value="HATPase_dom"/>
</dbReference>
<keyword evidence="7" id="KW-0175">Coiled coil</keyword>
<dbReference type="Gene3D" id="3.40.50.2300">
    <property type="match status" value="1"/>
</dbReference>
<reference evidence="10 12" key="2">
    <citation type="submission" date="2015-09" db="EMBL/GenBank/DDBJ databases">
        <authorList>
            <person name="Rodrigo-Torres L."/>
            <person name="Arahal D.R."/>
        </authorList>
    </citation>
    <scope>NUCLEOTIDE SEQUENCE [LARGE SCALE GENOMIC DNA]</scope>
    <source>
        <strain evidence="10 12">CECT 5118</strain>
    </source>
</reference>
<dbReference type="InterPro" id="IPR004358">
    <property type="entry name" value="Sig_transdc_His_kin-like_C"/>
</dbReference>
<keyword evidence="12" id="KW-1185">Reference proteome</keyword>
<evidence type="ECO:0000256" key="6">
    <source>
        <dbReference type="PROSITE-ProRule" id="PRU00169"/>
    </source>
</evidence>
<organism evidence="11 13">
    <name type="scientific">Thalassovita autumnalis</name>
    <dbReference type="NCBI Taxonomy" id="2072972"/>
    <lineage>
        <taxon>Bacteria</taxon>
        <taxon>Pseudomonadati</taxon>
        <taxon>Pseudomonadota</taxon>
        <taxon>Alphaproteobacteria</taxon>
        <taxon>Rhodobacterales</taxon>
        <taxon>Roseobacteraceae</taxon>
        <taxon>Thalassovita</taxon>
    </lineage>
</organism>
<feature type="domain" description="Response regulatory" evidence="9">
    <location>
        <begin position="625"/>
        <end position="747"/>
    </location>
</feature>
<evidence type="ECO:0000259" key="8">
    <source>
        <dbReference type="PROSITE" id="PS50109"/>
    </source>
</evidence>
<evidence type="ECO:0000259" key="9">
    <source>
        <dbReference type="PROSITE" id="PS50110"/>
    </source>
</evidence>
<dbReference type="SMART" id="SM00387">
    <property type="entry name" value="HATPase_c"/>
    <property type="match status" value="1"/>
</dbReference>
<dbReference type="InterPro" id="IPR001789">
    <property type="entry name" value="Sig_transdc_resp-reg_receiver"/>
</dbReference>
<dbReference type="Proteomes" id="UP000051887">
    <property type="component" value="Unassembled WGS sequence"/>
</dbReference>
<dbReference type="OrthoDB" id="9764438at2"/>
<dbReference type="CDD" id="cd00082">
    <property type="entry name" value="HisKA"/>
    <property type="match status" value="1"/>
</dbReference>
<dbReference type="SUPFAM" id="SSF52172">
    <property type="entry name" value="CheY-like"/>
    <property type="match status" value="1"/>
</dbReference>
<comment type="caution">
    <text evidence="6">Lacks conserved residue(s) required for the propagation of feature annotation.</text>
</comment>
<evidence type="ECO:0000256" key="5">
    <source>
        <dbReference type="ARBA" id="ARBA00022777"/>
    </source>
</evidence>
<dbReference type="PANTHER" id="PTHR43047">
    <property type="entry name" value="TWO-COMPONENT HISTIDINE PROTEIN KINASE"/>
    <property type="match status" value="1"/>
</dbReference>
<dbReference type="SMART" id="SM00388">
    <property type="entry name" value="HisKA"/>
    <property type="match status" value="1"/>
</dbReference>
<dbReference type="InterPro" id="IPR036890">
    <property type="entry name" value="HATPase_C_sf"/>
</dbReference>
<evidence type="ECO:0000256" key="1">
    <source>
        <dbReference type="ARBA" id="ARBA00000085"/>
    </source>
</evidence>
<dbReference type="InterPro" id="IPR036097">
    <property type="entry name" value="HisK_dim/P_sf"/>
</dbReference>
<dbReference type="EC" id="2.7.13.3" evidence="2"/>
<dbReference type="InterPro" id="IPR035965">
    <property type="entry name" value="PAS-like_dom_sf"/>
</dbReference>
<dbReference type="InterPro" id="IPR003661">
    <property type="entry name" value="HisK_dim/P_dom"/>
</dbReference>
<evidence type="ECO:0000313" key="12">
    <source>
        <dbReference type="Proteomes" id="UP000051086"/>
    </source>
</evidence>
<accession>A0A0P1FVX5</accession>
<dbReference type="PROSITE" id="PS50110">
    <property type="entry name" value="RESPONSE_REGULATORY"/>
    <property type="match status" value="1"/>
</dbReference>
<dbReference type="InterPro" id="IPR011006">
    <property type="entry name" value="CheY-like_superfamily"/>
</dbReference>
<dbReference type="AlphaFoldDB" id="A0A0P1FVX5"/>
<protein>
    <recommendedName>
        <fullName evidence="2">histidine kinase</fullName>
        <ecNumber evidence="2">2.7.13.3</ecNumber>
    </recommendedName>
</protein>
<dbReference type="PRINTS" id="PR00344">
    <property type="entry name" value="BCTRLSENSOR"/>
</dbReference>
<dbReference type="GO" id="GO:0005886">
    <property type="term" value="C:plasma membrane"/>
    <property type="evidence" value="ECO:0007669"/>
    <property type="project" value="TreeGrafter"/>
</dbReference>
<evidence type="ECO:0000256" key="2">
    <source>
        <dbReference type="ARBA" id="ARBA00012438"/>
    </source>
</evidence>
<dbReference type="Gene3D" id="3.30.450.20">
    <property type="entry name" value="PAS domain"/>
    <property type="match status" value="1"/>
</dbReference>
<evidence type="ECO:0000256" key="3">
    <source>
        <dbReference type="ARBA" id="ARBA00022553"/>
    </source>
</evidence>
<dbReference type="SUPFAM" id="SSF55874">
    <property type="entry name" value="ATPase domain of HSP90 chaperone/DNA topoisomerase II/histidine kinase"/>
    <property type="match status" value="1"/>
</dbReference>
<dbReference type="EMBL" id="CYSC01000035">
    <property type="protein sequence ID" value="CUH73039.1"/>
    <property type="molecule type" value="Genomic_DNA"/>
</dbReference>
<keyword evidence="4 11" id="KW-0808">Transferase</keyword>
<gene>
    <name evidence="11" type="primary">rcsC_3</name>
    <name evidence="10" type="synonym">rcsC_6</name>
    <name evidence="10" type="ORF">TL5118_03605</name>
    <name evidence="11" type="ORF">TL5120_02845</name>
</gene>
<dbReference type="RefSeq" id="WP_058244196.1">
    <property type="nucleotide sequence ID" value="NZ_CYSB01000040.1"/>
</dbReference>
<evidence type="ECO:0000313" key="11">
    <source>
        <dbReference type="EMBL" id="CUH73039.1"/>
    </source>
</evidence>
<evidence type="ECO:0000313" key="13">
    <source>
        <dbReference type="Proteomes" id="UP000051887"/>
    </source>
</evidence>
<feature type="coiled-coil region" evidence="7">
    <location>
        <begin position="66"/>
        <end position="100"/>
    </location>
</feature>
<dbReference type="EMBL" id="CYSB01000040">
    <property type="protein sequence ID" value="CUH69636.1"/>
    <property type="molecule type" value="Genomic_DNA"/>
</dbReference>
<dbReference type="Pfam" id="PF02518">
    <property type="entry name" value="HATPase_c"/>
    <property type="match status" value="1"/>
</dbReference>
<dbReference type="InterPro" id="IPR005467">
    <property type="entry name" value="His_kinase_dom"/>
</dbReference>
<dbReference type="GO" id="GO:0000155">
    <property type="term" value="F:phosphorelay sensor kinase activity"/>
    <property type="evidence" value="ECO:0007669"/>
    <property type="project" value="InterPro"/>
</dbReference>
<feature type="domain" description="Histidine kinase" evidence="8">
    <location>
        <begin position="386"/>
        <end position="598"/>
    </location>
</feature>
<reference evidence="11 13" key="1">
    <citation type="submission" date="2015-09" db="EMBL/GenBank/DDBJ databases">
        <authorList>
            <consortium name="Swine Surveillance"/>
        </authorList>
    </citation>
    <scope>NUCLEOTIDE SEQUENCE [LARGE SCALE GENOMIC DNA]</scope>
    <source>
        <strain evidence="11 13">5120</strain>
    </source>
</reference>
<keyword evidence="3" id="KW-0597">Phosphoprotein</keyword>
<dbReference type="Gene3D" id="3.30.565.10">
    <property type="entry name" value="Histidine kinase-like ATPase, C-terminal domain"/>
    <property type="match status" value="1"/>
</dbReference>
<dbReference type="SUPFAM" id="SSF55785">
    <property type="entry name" value="PYP-like sensor domain (PAS domain)"/>
    <property type="match status" value="1"/>
</dbReference>
<dbReference type="Pfam" id="PF12860">
    <property type="entry name" value="PAS_7"/>
    <property type="match status" value="2"/>
</dbReference>
<evidence type="ECO:0000256" key="4">
    <source>
        <dbReference type="ARBA" id="ARBA00022679"/>
    </source>
</evidence>
<dbReference type="Gene3D" id="1.10.287.130">
    <property type="match status" value="1"/>
</dbReference>
<dbReference type="PROSITE" id="PS50109">
    <property type="entry name" value="HIS_KIN"/>
    <property type="match status" value="1"/>
</dbReference>
<sequence length="753" mass="82788">MSGSAPSDGLIDPRDPLERQNEKLRKITDALMRRVEQGSDGLGAAFAQFQRAALLEEEVTARTRELGRALDLLNASNARLAEANRETEAARRNLTNAIETVQEGFALFSAEEELVLSNSRFGLHMPDIRDKMQPGLRFSDYVELVSRSQFLALSEGETPEKWAARRMERHQDRHVIFNARMVWNRWVQVSEHRTPDGGTVILQTDVTDIMRLERRERDRMLDTQAKLIRATLDHLDQGVCIFDDQARLVGWNQRAGELLSLPVGKLRMGASFAALFERFRDEVRFAGDTTAETIADWVRMAASRPALSFEMQHHNGRLLTASAQEMPDRGFVMSFSDVSAERAAVQAVYEANERLEQRVIERTLELEDALSEAERANASKSRFVAAASHDLLQPLSAAKLYVGSALAEAGDAKTQSVLSRAGNALNAVEHILGALLDISKLDSGQAGVHLGQVHLRRMLAQLCDELAPQAEAKGLQLRLVGCDVVVQSDATYLRRILQNLIGNAVRYTQRGKVLVGVRRQGANLRVEVHDTGPGIPADQQELIFKEFHRGSGTSSAAEGLGLGLAIVDRACAVLNHPLTLHSEPGRGTCFAVEVPVSARRLPDLPAQTKSIEQPASADTQLEDMVVLLVEKDQALRDALSTTMEQWGVIVWPATDLASAQQQQAEFGIAPDAVIAGQTLRDGQNGAELIQHIRQAHGALPACLLSGRGTDAGGPDQPQLPTETALPITVLHKPLSITALHHFLLQTYQQVQRR</sequence>
<dbReference type="PANTHER" id="PTHR43047:SF9">
    <property type="entry name" value="HISTIDINE KINASE"/>
    <property type="match status" value="1"/>
</dbReference>
<evidence type="ECO:0000313" key="10">
    <source>
        <dbReference type="EMBL" id="CUH69636.1"/>
    </source>
</evidence>
<dbReference type="Proteomes" id="UP000051086">
    <property type="component" value="Unassembled WGS sequence"/>
</dbReference>
<dbReference type="GO" id="GO:0009927">
    <property type="term" value="F:histidine phosphotransfer kinase activity"/>
    <property type="evidence" value="ECO:0007669"/>
    <property type="project" value="TreeGrafter"/>
</dbReference>
<dbReference type="Pfam" id="PF00512">
    <property type="entry name" value="HisKA"/>
    <property type="match status" value="1"/>
</dbReference>
<evidence type="ECO:0000256" key="7">
    <source>
        <dbReference type="SAM" id="Coils"/>
    </source>
</evidence>
<dbReference type="SUPFAM" id="SSF47384">
    <property type="entry name" value="Homodimeric domain of signal transducing histidine kinase"/>
    <property type="match status" value="1"/>
</dbReference>
<keyword evidence="5 11" id="KW-0418">Kinase</keyword>
<dbReference type="FunFam" id="3.30.565.10:FF:000049">
    <property type="entry name" value="Two-component sensor histidine kinase"/>
    <property type="match status" value="1"/>
</dbReference>
<name>A0A0P1FVX5_9RHOB</name>
<proteinExistence type="predicted"/>